<sequence>MRKIQAVRFLVNNLAMSSASVANPTFAAQSFVNKFNEDYETKHLKFEEQFWGTKMDLSSTPDMTFSAENLSKTKSEMEDLLSDYKTVEEAKKLRESLPDSAPQDLIDCLDIIIRTCECYAISPDNKEVRESTSRLESELELKRNRMELGYKDAEGNFQKASSVGLRNMLQTNEDEAMRKAAYEGLRSIGPFICENGFVEIIKLRNKLAKSKGFVDYYDYQVTSSEGMSKQKLFEIMDGLEKGTRPIMEASLKELEKRHGADALKPWNTSFKLAGSLVQKMDPYFPFAKAPLRYCQSYSKMGITYEGSTMNLDLLERENKYSNGFCHWPKVAWTKPDGKWEPSTANFTSLANPKTVGSGLRALTTLMHEAGHAAHFANIKQPSPLFGQERPPFSAALAEGQSMFLDLLVSDAAWRAKYARDTDGNPIPFEIIEEEIKSTHPFAVRQLRSMISVPYFEKALYELSDDELTPERIQELADEVEKKIQGGLGPRPLLSVPHIISDEASCYYHAYVLAEMSVHQNRAFFMKRDGFIVDNPKVGPDMTSNYWKYGNKKTFLDLVKDFTGSELSGDAWVAELKQSVEDMIASEKEEYEKSVKECTDEETKLDLDMVVRFVDGDTLISDSSTSPNGLLGACNEFETFVQARINEN</sequence>
<evidence type="ECO:0000256" key="2">
    <source>
        <dbReference type="ARBA" id="ARBA00022723"/>
    </source>
</evidence>
<reference evidence="8" key="1">
    <citation type="submission" date="2023-08" db="EMBL/GenBank/DDBJ databases">
        <authorList>
            <person name="Audoor S."/>
            <person name="Bilcke G."/>
        </authorList>
    </citation>
    <scope>NUCLEOTIDE SEQUENCE</scope>
</reference>
<dbReference type="InterPro" id="IPR001567">
    <property type="entry name" value="Pept_M3A_M3B_dom"/>
</dbReference>
<name>A0AAD2GD25_9STRA</name>
<accession>A0AAD2GD25</accession>
<dbReference type="Gene3D" id="1.10.1370.30">
    <property type="match status" value="2"/>
</dbReference>
<keyword evidence="4 6" id="KW-0862">Zinc</keyword>
<evidence type="ECO:0000256" key="5">
    <source>
        <dbReference type="ARBA" id="ARBA00023049"/>
    </source>
</evidence>
<dbReference type="EMBL" id="CAKOGP040002424">
    <property type="protein sequence ID" value="CAJ1969238.1"/>
    <property type="molecule type" value="Genomic_DNA"/>
</dbReference>
<dbReference type="PANTHER" id="PTHR11804">
    <property type="entry name" value="PROTEASE M3 THIMET OLIGOPEPTIDASE-RELATED"/>
    <property type="match status" value="1"/>
</dbReference>
<dbReference type="Proteomes" id="UP001295423">
    <property type="component" value="Unassembled WGS sequence"/>
</dbReference>
<dbReference type="GO" id="GO:0006518">
    <property type="term" value="P:peptide metabolic process"/>
    <property type="evidence" value="ECO:0007669"/>
    <property type="project" value="TreeGrafter"/>
</dbReference>
<evidence type="ECO:0000256" key="4">
    <source>
        <dbReference type="ARBA" id="ARBA00022833"/>
    </source>
</evidence>
<dbReference type="GO" id="GO:0006508">
    <property type="term" value="P:proteolysis"/>
    <property type="evidence" value="ECO:0007669"/>
    <property type="project" value="UniProtKB-KW"/>
</dbReference>
<dbReference type="PANTHER" id="PTHR11804:SF84">
    <property type="entry name" value="SACCHAROLYSIN"/>
    <property type="match status" value="1"/>
</dbReference>
<dbReference type="InterPro" id="IPR045090">
    <property type="entry name" value="Pept_M3A_M3B"/>
</dbReference>
<evidence type="ECO:0000256" key="6">
    <source>
        <dbReference type="RuleBase" id="RU003435"/>
    </source>
</evidence>
<dbReference type="GO" id="GO:0004222">
    <property type="term" value="F:metalloendopeptidase activity"/>
    <property type="evidence" value="ECO:0007669"/>
    <property type="project" value="InterPro"/>
</dbReference>
<dbReference type="Pfam" id="PF01432">
    <property type="entry name" value="Peptidase_M3"/>
    <property type="match status" value="1"/>
</dbReference>
<keyword evidence="9" id="KW-1185">Reference proteome</keyword>
<keyword evidence="2 6" id="KW-0479">Metal-binding</keyword>
<keyword evidence="5 6" id="KW-0482">Metalloprotease</keyword>
<comment type="caution">
    <text evidence="8">The sequence shown here is derived from an EMBL/GenBank/DDBJ whole genome shotgun (WGS) entry which is preliminary data.</text>
</comment>
<dbReference type="SUPFAM" id="SSF55486">
    <property type="entry name" value="Metalloproteases ('zincins'), catalytic domain"/>
    <property type="match status" value="1"/>
</dbReference>
<keyword evidence="1 6" id="KW-0645">Protease</keyword>
<gene>
    <name evidence="8" type="ORF">CYCCA115_LOCUS23605</name>
</gene>
<evidence type="ECO:0000256" key="1">
    <source>
        <dbReference type="ARBA" id="ARBA00022670"/>
    </source>
</evidence>
<protein>
    <recommendedName>
        <fullName evidence="7">Peptidase M3A/M3B catalytic domain-containing protein</fullName>
    </recommendedName>
</protein>
<feature type="domain" description="Peptidase M3A/M3B catalytic" evidence="7">
    <location>
        <begin position="169"/>
        <end position="575"/>
    </location>
</feature>
<organism evidence="8 9">
    <name type="scientific">Cylindrotheca closterium</name>
    <dbReference type="NCBI Taxonomy" id="2856"/>
    <lineage>
        <taxon>Eukaryota</taxon>
        <taxon>Sar</taxon>
        <taxon>Stramenopiles</taxon>
        <taxon>Ochrophyta</taxon>
        <taxon>Bacillariophyta</taxon>
        <taxon>Bacillariophyceae</taxon>
        <taxon>Bacillariophycidae</taxon>
        <taxon>Bacillariales</taxon>
        <taxon>Bacillariaceae</taxon>
        <taxon>Cylindrotheca</taxon>
    </lineage>
</organism>
<comment type="similarity">
    <text evidence="6">Belongs to the peptidase M3 family.</text>
</comment>
<evidence type="ECO:0000256" key="3">
    <source>
        <dbReference type="ARBA" id="ARBA00022801"/>
    </source>
</evidence>
<evidence type="ECO:0000313" key="8">
    <source>
        <dbReference type="EMBL" id="CAJ1969238.1"/>
    </source>
</evidence>
<comment type="cofactor">
    <cofactor evidence="6">
        <name>Zn(2+)</name>
        <dbReference type="ChEBI" id="CHEBI:29105"/>
    </cofactor>
    <text evidence="6">Binds 1 zinc ion.</text>
</comment>
<dbReference type="GO" id="GO:0046872">
    <property type="term" value="F:metal ion binding"/>
    <property type="evidence" value="ECO:0007669"/>
    <property type="project" value="UniProtKB-UniRule"/>
</dbReference>
<evidence type="ECO:0000259" key="7">
    <source>
        <dbReference type="Pfam" id="PF01432"/>
    </source>
</evidence>
<keyword evidence="3 6" id="KW-0378">Hydrolase</keyword>
<dbReference type="AlphaFoldDB" id="A0AAD2GD25"/>
<proteinExistence type="inferred from homology"/>
<evidence type="ECO:0000313" key="9">
    <source>
        <dbReference type="Proteomes" id="UP001295423"/>
    </source>
</evidence>